<evidence type="ECO:0000256" key="3">
    <source>
        <dbReference type="ARBA" id="ARBA00023315"/>
    </source>
</evidence>
<accession>A0ABT6SR14</accession>
<dbReference type="EMBL" id="JASCIS010000004">
    <property type="protein sequence ID" value="MDI3418049.1"/>
    <property type="molecule type" value="Genomic_DNA"/>
</dbReference>
<feature type="binding site" evidence="4">
    <location>
        <begin position="89"/>
        <end position="91"/>
    </location>
    <ligand>
        <name>acetyl-CoA</name>
        <dbReference type="ChEBI" id="CHEBI:57288"/>
    </ligand>
</feature>
<evidence type="ECO:0000256" key="4">
    <source>
        <dbReference type="HAMAP-Rule" id="MF_01812"/>
    </source>
</evidence>
<sequence>MATRPTPCTPALKFQELPESELDRALDLAYLAFHEKPEAELRAHHKELLRGCTRVGAYDGDELVGMVSALPFTLSVPGGELPCPGVTFACVAPTHRRRGALSGLLAELFARCTAQDWPIAALWASESVIYGRFGFGEGTRGLTVEIDSTRPLALRIAPDDRPLRLLDPADAPARLAGLYDSTRADRPGRINRTRAWWAEEWLVEKDEEDESFSPPRVVALGEPAAGYVVYRTKRDDDAPGLVRVDDLEAESPAVAAALWQYVTSIDLTAKVRAWGRPVDDPLLLFAADRDQVRVTAGFPALWLRLLDVRTALLRRSYAAPVDVVLDVHDAHLPANSGPHRLSYSSEGGAAYEPTHAPADLSLAVRDLAACYLGGTSPVSLVQAGLATEATPGAAARLAAALRTDRAPHTVDGF</sequence>
<gene>
    <name evidence="6" type="ORF">QIT00_05645</name>
</gene>
<dbReference type="Proteomes" id="UP001237105">
    <property type="component" value="Unassembled WGS sequence"/>
</dbReference>
<feature type="binding site" evidence="4">
    <location>
        <begin position="125"/>
        <end position="126"/>
    </location>
    <ligand>
        <name>acetyl-CoA</name>
        <dbReference type="ChEBI" id="CHEBI:57288"/>
    </ligand>
</feature>
<reference evidence="6 7" key="1">
    <citation type="submission" date="2023-05" db="EMBL/GenBank/DDBJ databases">
        <title>Draft genome sequence of Streptomyces sp. B-S-A12 isolated from a cave soil in Thailand.</title>
        <authorList>
            <person name="Chamroensaksri N."/>
            <person name="Muangham S."/>
        </authorList>
    </citation>
    <scope>NUCLEOTIDE SEQUENCE [LARGE SCALE GENOMIC DNA]</scope>
    <source>
        <strain evidence="6 7">B-S-A12</strain>
    </source>
</reference>
<protein>
    <submittedName>
        <fullName evidence="6">GNAT family N-acetyltransferase</fullName>
        <ecNumber evidence="6">2.3.1.-</ecNumber>
    </submittedName>
</protein>
<dbReference type="InterPro" id="IPR000182">
    <property type="entry name" value="GNAT_dom"/>
</dbReference>
<keyword evidence="2 4" id="KW-0808">Transferase</keyword>
<dbReference type="Pfam" id="PF13530">
    <property type="entry name" value="SCP2_2"/>
    <property type="match status" value="1"/>
</dbReference>
<evidence type="ECO:0000313" key="6">
    <source>
        <dbReference type="EMBL" id="MDI3418049.1"/>
    </source>
</evidence>
<feature type="active site" description="Proton donor" evidence="4">
    <location>
        <position position="130"/>
    </location>
</feature>
<dbReference type="Gene3D" id="3.30.1050.10">
    <property type="entry name" value="SCP2 sterol-binding domain"/>
    <property type="match status" value="1"/>
</dbReference>
<dbReference type="PROSITE" id="PS51186">
    <property type="entry name" value="GNAT"/>
    <property type="match status" value="1"/>
</dbReference>
<feature type="active site" description="Proton acceptor; via carboxylate" evidence="4">
    <location>
        <position position="413"/>
    </location>
</feature>
<feature type="binding site" evidence="4">
    <location>
        <begin position="97"/>
        <end position="102"/>
    </location>
    <ligand>
        <name>acetyl-CoA</name>
        <dbReference type="ChEBI" id="CHEBI:57288"/>
    </ligand>
</feature>
<keyword evidence="7" id="KW-1185">Reference proteome</keyword>
<dbReference type="NCBIfam" id="NF002367">
    <property type="entry name" value="PRK01346.1-4"/>
    <property type="match status" value="1"/>
</dbReference>
<dbReference type="HAMAP" id="MF_01812">
    <property type="entry name" value="Eis"/>
    <property type="match status" value="1"/>
</dbReference>
<dbReference type="Pfam" id="PF17668">
    <property type="entry name" value="Acetyltransf_17"/>
    <property type="match status" value="1"/>
</dbReference>
<comment type="subunit">
    <text evidence="4">Homohexamer; trimer of dimers.</text>
</comment>
<dbReference type="SUPFAM" id="SSF55718">
    <property type="entry name" value="SCP-like"/>
    <property type="match status" value="1"/>
</dbReference>
<dbReference type="InterPro" id="IPR036527">
    <property type="entry name" value="SCP2_sterol-bd_dom_sf"/>
</dbReference>
<dbReference type="Gene3D" id="3.40.630.30">
    <property type="match status" value="2"/>
</dbReference>
<evidence type="ECO:0000256" key="2">
    <source>
        <dbReference type="ARBA" id="ARBA00022679"/>
    </source>
</evidence>
<evidence type="ECO:0000259" key="5">
    <source>
        <dbReference type="PROSITE" id="PS51186"/>
    </source>
</evidence>
<evidence type="ECO:0000256" key="1">
    <source>
        <dbReference type="ARBA" id="ARBA00009213"/>
    </source>
</evidence>
<comment type="caution">
    <text evidence="6">The sequence shown here is derived from an EMBL/GenBank/DDBJ whole genome shotgun (WGS) entry which is preliminary data.</text>
</comment>
<comment type="similarity">
    <text evidence="1 4">Belongs to the acetyltransferase Eis family.</text>
</comment>
<dbReference type="EC" id="2.3.1.-" evidence="6"/>
<dbReference type="Pfam" id="PF13527">
    <property type="entry name" value="Acetyltransf_9"/>
    <property type="match status" value="1"/>
</dbReference>
<dbReference type="RefSeq" id="WP_282533970.1">
    <property type="nucleotide sequence ID" value="NZ_JASCIS010000004.1"/>
</dbReference>
<dbReference type="InterPro" id="IPR016181">
    <property type="entry name" value="Acyl_CoA_acyltransferase"/>
</dbReference>
<dbReference type="PANTHER" id="PTHR37817:SF1">
    <property type="entry name" value="N-ACETYLTRANSFERASE EIS"/>
    <property type="match status" value="1"/>
</dbReference>
<dbReference type="InterPro" id="IPR041380">
    <property type="entry name" value="Acetyltransf_17"/>
</dbReference>
<dbReference type="InterPro" id="IPR051554">
    <property type="entry name" value="Acetyltransferase_Eis"/>
</dbReference>
<name>A0ABT6SR14_9ACTN</name>
<proteinExistence type="inferred from homology"/>
<dbReference type="InterPro" id="IPR022902">
    <property type="entry name" value="NAcTrfase_Eis"/>
</dbReference>
<dbReference type="GO" id="GO:0016746">
    <property type="term" value="F:acyltransferase activity"/>
    <property type="evidence" value="ECO:0007669"/>
    <property type="project" value="UniProtKB-KW"/>
</dbReference>
<keyword evidence="3 4" id="KW-0012">Acyltransferase</keyword>
<organism evidence="6 7">
    <name type="scientific">Streptomyces luteolus</name>
    <dbReference type="NCBI Taxonomy" id="3043615"/>
    <lineage>
        <taxon>Bacteria</taxon>
        <taxon>Bacillati</taxon>
        <taxon>Actinomycetota</taxon>
        <taxon>Actinomycetes</taxon>
        <taxon>Kitasatosporales</taxon>
        <taxon>Streptomycetaceae</taxon>
        <taxon>Streptomyces</taxon>
    </lineage>
</organism>
<dbReference type="SUPFAM" id="SSF55729">
    <property type="entry name" value="Acyl-CoA N-acyltransferases (Nat)"/>
    <property type="match status" value="1"/>
</dbReference>
<dbReference type="CDD" id="cd04301">
    <property type="entry name" value="NAT_SF"/>
    <property type="match status" value="1"/>
</dbReference>
<dbReference type="InterPro" id="IPR025559">
    <property type="entry name" value="Eis_dom"/>
</dbReference>
<feature type="domain" description="N-acetyltransferase" evidence="5">
    <location>
        <begin position="12"/>
        <end position="157"/>
    </location>
</feature>
<dbReference type="PANTHER" id="PTHR37817">
    <property type="entry name" value="N-ACETYLTRANSFERASE EIS"/>
    <property type="match status" value="1"/>
</dbReference>
<evidence type="ECO:0000313" key="7">
    <source>
        <dbReference type="Proteomes" id="UP001237105"/>
    </source>
</evidence>